<dbReference type="EMBL" id="BHZE01000049">
    <property type="protein sequence ID" value="GCD78751.1"/>
    <property type="molecule type" value="Genomic_DNA"/>
</dbReference>
<organism evidence="1 2">
    <name type="scientific">Thermaurantimonas aggregans</name>
    <dbReference type="NCBI Taxonomy" id="2173829"/>
    <lineage>
        <taxon>Bacteria</taxon>
        <taxon>Pseudomonadati</taxon>
        <taxon>Bacteroidota</taxon>
        <taxon>Flavobacteriia</taxon>
        <taxon>Flavobacteriales</taxon>
        <taxon>Schleiferiaceae</taxon>
        <taxon>Thermaurantimonas</taxon>
    </lineage>
</organism>
<keyword evidence="2" id="KW-1185">Reference proteome</keyword>
<evidence type="ECO:0000313" key="2">
    <source>
        <dbReference type="Proteomes" id="UP000286715"/>
    </source>
</evidence>
<gene>
    <name evidence="1" type="ORF">JCM31826_22330</name>
</gene>
<dbReference type="Proteomes" id="UP000286715">
    <property type="component" value="Unassembled WGS sequence"/>
</dbReference>
<dbReference type="RefSeq" id="WP_124398806.1">
    <property type="nucleotide sequence ID" value="NZ_BHZE01000049.1"/>
</dbReference>
<accession>A0A401XP11</accession>
<proteinExistence type="predicted"/>
<sequence>MIPSNEPQIIWSAILKKPTKWETSVKSTSALLVGRGFSGLEKFGSVMKKFFETYGELAAINMFVNSKK</sequence>
<protein>
    <submittedName>
        <fullName evidence="1">Uncharacterized protein</fullName>
    </submittedName>
</protein>
<comment type="caution">
    <text evidence="1">The sequence shown here is derived from an EMBL/GenBank/DDBJ whole genome shotgun (WGS) entry which is preliminary data.</text>
</comment>
<name>A0A401XP11_9FLAO</name>
<evidence type="ECO:0000313" key="1">
    <source>
        <dbReference type="EMBL" id="GCD78751.1"/>
    </source>
</evidence>
<reference evidence="1 2" key="1">
    <citation type="submission" date="2018-11" db="EMBL/GenBank/DDBJ databases">
        <title>Schleiferia aggregans sp. nov., a moderately thermophilic heterotrophic bacterium isolated from microbial mats at a terrestrial hot spring.</title>
        <authorList>
            <person name="Iino T."/>
            <person name="Ohkuma M."/>
            <person name="Haruta S."/>
        </authorList>
    </citation>
    <scope>NUCLEOTIDE SEQUENCE [LARGE SCALE GENOMIC DNA]</scope>
    <source>
        <strain evidence="1 2">LA</strain>
    </source>
</reference>
<dbReference type="AlphaFoldDB" id="A0A401XP11"/>